<organism evidence="1">
    <name type="scientific">Anguilla anguilla</name>
    <name type="common">European freshwater eel</name>
    <name type="synonym">Muraena anguilla</name>
    <dbReference type="NCBI Taxonomy" id="7936"/>
    <lineage>
        <taxon>Eukaryota</taxon>
        <taxon>Metazoa</taxon>
        <taxon>Chordata</taxon>
        <taxon>Craniata</taxon>
        <taxon>Vertebrata</taxon>
        <taxon>Euteleostomi</taxon>
        <taxon>Actinopterygii</taxon>
        <taxon>Neopterygii</taxon>
        <taxon>Teleostei</taxon>
        <taxon>Anguilliformes</taxon>
        <taxon>Anguillidae</taxon>
        <taxon>Anguilla</taxon>
    </lineage>
</organism>
<name>A0A0E9QTU2_ANGAN</name>
<evidence type="ECO:0000313" key="1">
    <source>
        <dbReference type="EMBL" id="JAH19523.1"/>
    </source>
</evidence>
<protein>
    <submittedName>
        <fullName evidence="1">Uncharacterized protein</fullName>
    </submittedName>
</protein>
<proteinExistence type="predicted"/>
<sequence length="41" mass="4603">MLPVTTTVLLVPDQVTLENLYQVLPDNLKHVLLYPLGSKQV</sequence>
<reference evidence="1" key="2">
    <citation type="journal article" date="2015" name="Fish Shellfish Immunol.">
        <title>Early steps in the European eel (Anguilla anguilla)-Vibrio vulnificus interaction in the gills: Role of the RtxA13 toxin.</title>
        <authorList>
            <person name="Callol A."/>
            <person name="Pajuelo D."/>
            <person name="Ebbesson L."/>
            <person name="Teles M."/>
            <person name="MacKenzie S."/>
            <person name="Amaro C."/>
        </authorList>
    </citation>
    <scope>NUCLEOTIDE SEQUENCE</scope>
</reference>
<dbReference type="EMBL" id="GBXM01099214">
    <property type="protein sequence ID" value="JAH09363.1"/>
    <property type="molecule type" value="Transcribed_RNA"/>
</dbReference>
<reference evidence="1" key="1">
    <citation type="submission" date="2014-11" db="EMBL/GenBank/DDBJ databases">
        <authorList>
            <person name="Amaro Gonzalez C."/>
        </authorList>
    </citation>
    <scope>NUCLEOTIDE SEQUENCE</scope>
</reference>
<accession>A0A0E9QTU2</accession>
<dbReference type="EMBL" id="GBXM01089054">
    <property type="protein sequence ID" value="JAH19523.1"/>
    <property type="molecule type" value="Transcribed_RNA"/>
</dbReference>
<dbReference type="AlphaFoldDB" id="A0A0E9QTU2"/>